<name>A0ABW0RZJ1_9BURK</name>
<reference evidence="4" key="1">
    <citation type="journal article" date="2019" name="Int. J. Syst. Evol. Microbiol.">
        <title>The Global Catalogue of Microorganisms (GCM) 10K type strain sequencing project: providing services to taxonomists for standard genome sequencing and annotation.</title>
        <authorList>
            <consortium name="The Broad Institute Genomics Platform"/>
            <consortium name="The Broad Institute Genome Sequencing Center for Infectious Disease"/>
            <person name="Wu L."/>
            <person name="Ma J."/>
        </authorList>
    </citation>
    <scope>NUCLEOTIDE SEQUENCE [LARGE SCALE GENOMIC DNA]</scope>
    <source>
        <strain evidence="4">CGMCC 4.5798</strain>
    </source>
</reference>
<feature type="transmembrane region" description="Helical" evidence="1">
    <location>
        <begin position="149"/>
        <end position="172"/>
    </location>
</feature>
<keyword evidence="4" id="KW-1185">Reference proteome</keyword>
<keyword evidence="1" id="KW-1133">Transmembrane helix</keyword>
<keyword evidence="1" id="KW-0812">Transmembrane</keyword>
<organism evidence="3 4">
    <name type="scientific">Massilia aerilata</name>
    <dbReference type="NCBI Taxonomy" id="453817"/>
    <lineage>
        <taxon>Bacteria</taxon>
        <taxon>Pseudomonadati</taxon>
        <taxon>Pseudomonadota</taxon>
        <taxon>Betaproteobacteria</taxon>
        <taxon>Burkholderiales</taxon>
        <taxon>Oxalobacteraceae</taxon>
        <taxon>Telluria group</taxon>
        <taxon>Massilia</taxon>
    </lineage>
</organism>
<feature type="transmembrane region" description="Helical" evidence="1">
    <location>
        <begin position="293"/>
        <end position="312"/>
    </location>
</feature>
<feature type="transmembrane region" description="Helical" evidence="1">
    <location>
        <begin position="193"/>
        <end position="214"/>
    </location>
</feature>
<dbReference type="RefSeq" id="WP_379772466.1">
    <property type="nucleotide sequence ID" value="NZ_JBHSMZ010000014.1"/>
</dbReference>
<evidence type="ECO:0000256" key="2">
    <source>
        <dbReference type="SAM" id="SignalP"/>
    </source>
</evidence>
<feature type="transmembrane region" description="Helical" evidence="1">
    <location>
        <begin position="103"/>
        <end position="129"/>
    </location>
</feature>
<evidence type="ECO:0000313" key="4">
    <source>
        <dbReference type="Proteomes" id="UP001596086"/>
    </source>
</evidence>
<feature type="chain" id="PRO_5047068303" description="Type IV secretion system protein" evidence="2">
    <location>
        <begin position="24"/>
        <end position="380"/>
    </location>
</feature>
<feature type="transmembrane region" description="Helical" evidence="1">
    <location>
        <begin position="67"/>
        <end position="91"/>
    </location>
</feature>
<dbReference type="EMBL" id="JBHSMZ010000014">
    <property type="protein sequence ID" value="MFC5550214.1"/>
    <property type="molecule type" value="Genomic_DNA"/>
</dbReference>
<feature type="transmembrane region" description="Helical" evidence="1">
    <location>
        <begin position="220"/>
        <end position="245"/>
    </location>
</feature>
<sequence>MNFLKFITVAFLLALMTLQGANAAETPAETTAPVVAGSFFDKMDGAVREVGRKAGRELGETLATSGYSIAATVTTTALGIAGALAVVYLFYEVLQFLSGRTTSMLQVLFDVGIPCIFAAAFISQYAMLLPKFEKLLDVFRHLGSGGQDPFNAILDVYTVVIGKVTSAVGTAFKDMGKAFSFSKMLTVSPNFMLALVDLIATVFFALAVLVLLLIGVAEVLGLLLIGPFLFAVGVAFGPIMIAGLVTPWTRDYFSKWLQFIVISAGLTGVINVIFIIAAGLMKSVGVAQNTNEPTAVGLVIMAILMLTINSMVSQAPSIASALFPGHVGVSKSSGGAVVAAGKKAAEGTKNLGKGTRGTANGLVGAGQKAFRFAKSRMGSK</sequence>
<evidence type="ECO:0008006" key="5">
    <source>
        <dbReference type="Google" id="ProtNLM"/>
    </source>
</evidence>
<keyword evidence="2" id="KW-0732">Signal</keyword>
<accession>A0ABW0RZJ1</accession>
<evidence type="ECO:0000256" key="1">
    <source>
        <dbReference type="SAM" id="Phobius"/>
    </source>
</evidence>
<evidence type="ECO:0000313" key="3">
    <source>
        <dbReference type="EMBL" id="MFC5550214.1"/>
    </source>
</evidence>
<feature type="transmembrane region" description="Helical" evidence="1">
    <location>
        <begin position="257"/>
        <end position="281"/>
    </location>
</feature>
<gene>
    <name evidence="3" type="ORF">ACFPO9_16995</name>
</gene>
<protein>
    <recommendedName>
        <fullName evidence="5">Type IV secretion system protein</fullName>
    </recommendedName>
</protein>
<feature type="signal peptide" evidence="2">
    <location>
        <begin position="1"/>
        <end position="23"/>
    </location>
</feature>
<comment type="caution">
    <text evidence="3">The sequence shown here is derived from an EMBL/GenBank/DDBJ whole genome shotgun (WGS) entry which is preliminary data.</text>
</comment>
<keyword evidence="1" id="KW-0472">Membrane</keyword>
<proteinExistence type="predicted"/>
<dbReference type="Proteomes" id="UP001596086">
    <property type="component" value="Unassembled WGS sequence"/>
</dbReference>